<evidence type="ECO:0000256" key="3">
    <source>
        <dbReference type="PROSITE-ProRule" id="PRU00169"/>
    </source>
</evidence>
<dbReference type="SUPFAM" id="SSF46894">
    <property type="entry name" value="C-terminal effector domain of the bipartite response regulators"/>
    <property type="match status" value="1"/>
</dbReference>
<dbReference type="InterPro" id="IPR016032">
    <property type="entry name" value="Sig_transdc_resp-reg_C-effctor"/>
</dbReference>
<evidence type="ECO:0000256" key="1">
    <source>
        <dbReference type="ARBA" id="ARBA00022553"/>
    </source>
</evidence>
<accession>A0A3B0CG37</accession>
<keyword evidence="7" id="KW-1185">Reference proteome</keyword>
<dbReference type="Gene3D" id="3.40.50.2300">
    <property type="match status" value="1"/>
</dbReference>
<evidence type="ECO:0000313" key="6">
    <source>
        <dbReference type="EMBL" id="RKN82867.1"/>
    </source>
</evidence>
<proteinExistence type="predicted"/>
<feature type="domain" description="Response regulatory" evidence="5">
    <location>
        <begin position="11"/>
        <end position="128"/>
    </location>
</feature>
<dbReference type="PROSITE" id="PS50110">
    <property type="entry name" value="RESPONSE_REGULATORY"/>
    <property type="match status" value="1"/>
</dbReference>
<dbReference type="PANTHER" id="PTHR43214">
    <property type="entry name" value="TWO-COMPONENT RESPONSE REGULATOR"/>
    <property type="match status" value="1"/>
</dbReference>
<feature type="modified residue" description="4-aspartylphosphate" evidence="3">
    <location>
        <position position="62"/>
    </location>
</feature>
<protein>
    <submittedName>
        <fullName evidence="6">DNA-binding response regulator</fullName>
    </submittedName>
</protein>
<gene>
    <name evidence="6" type="ORF">D7Z94_03235</name>
</gene>
<dbReference type="InterPro" id="IPR000792">
    <property type="entry name" value="Tscrpt_reg_LuxR_C"/>
</dbReference>
<dbReference type="GO" id="GO:0003677">
    <property type="term" value="F:DNA binding"/>
    <property type="evidence" value="ECO:0007669"/>
    <property type="project" value="UniProtKB-KW"/>
</dbReference>
<keyword evidence="2 6" id="KW-0238">DNA-binding</keyword>
<dbReference type="GO" id="GO:0006355">
    <property type="term" value="P:regulation of DNA-templated transcription"/>
    <property type="evidence" value="ECO:0007669"/>
    <property type="project" value="InterPro"/>
</dbReference>
<dbReference type="PRINTS" id="PR00038">
    <property type="entry name" value="HTHLUXR"/>
</dbReference>
<dbReference type="EMBL" id="RBCJ01000001">
    <property type="protein sequence ID" value="RKN82867.1"/>
    <property type="molecule type" value="Genomic_DNA"/>
</dbReference>
<dbReference type="CDD" id="cd17535">
    <property type="entry name" value="REC_NarL-like"/>
    <property type="match status" value="1"/>
</dbReference>
<dbReference type="RefSeq" id="WP_120710062.1">
    <property type="nucleotide sequence ID" value="NZ_RBCJ01000001.1"/>
</dbReference>
<evidence type="ECO:0000256" key="2">
    <source>
        <dbReference type="ARBA" id="ARBA00023125"/>
    </source>
</evidence>
<dbReference type="SUPFAM" id="SSF52172">
    <property type="entry name" value="CheY-like"/>
    <property type="match status" value="1"/>
</dbReference>
<dbReference type="Proteomes" id="UP000276603">
    <property type="component" value="Unassembled WGS sequence"/>
</dbReference>
<dbReference type="InterPro" id="IPR058245">
    <property type="entry name" value="NreC/VraR/RcsB-like_REC"/>
</dbReference>
<dbReference type="PANTHER" id="PTHR43214:SF43">
    <property type="entry name" value="TWO-COMPONENT RESPONSE REGULATOR"/>
    <property type="match status" value="1"/>
</dbReference>
<evidence type="ECO:0000259" key="5">
    <source>
        <dbReference type="PROSITE" id="PS50110"/>
    </source>
</evidence>
<dbReference type="PROSITE" id="PS50043">
    <property type="entry name" value="HTH_LUXR_2"/>
    <property type="match status" value="1"/>
</dbReference>
<dbReference type="InterPro" id="IPR011006">
    <property type="entry name" value="CheY-like_superfamily"/>
</dbReference>
<evidence type="ECO:0000313" key="7">
    <source>
        <dbReference type="Proteomes" id="UP000276603"/>
    </source>
</evidence>
<name>A0A3B0CG37_9FLAO</name>
<keyword evidence="1 3" id="KW-0597">Phosphoprotein</keyword>
<reference evidence="6 7" key="1">
    <citation type="submission" date="2018-10" db="EMBL/GenBank/DDBJ databases">
        <title>Ulvibacterium marinum gen. nov., sp. nov., a novel marine bacterium of the family Flavobacteriaceae, isolated from a culture of the green alga Ulva prolifera.</title>
        <authorList>
            <person name="Zhang Z."/>
        </authorList>
    </citation>
    <scope>NUCLEOTIDE SEQUENCE [LARGE SCALE GENOMIC DNA]</scope>
    <source>
        <strain evidence="6 7">CCMM003</strain>
    </source>
</reference>
<dbReference type="SMART" id="SM00448">
    <property type="entry name" value="REC"/>
    <property type="match status" value="1"/>
</dbReference>
<sequence>MSEPVTGHTIKIILADDHALVRDGIRALLEEESDLEVVGEVSNGLEALEIVREKDPNILIVDIRMPELGGIETVEHLNKSASVGTKCIILSMHDSEEYILKSVRAGAAGYLLKDTDKSEFIKAIHTVQEGGKYFSGDISNVLVNNLLHQNTPERPKAKKGKDNPFDLTNKELQVLELILQGFTNKEISEKLRNSKRTIETHRFNLMKKMQVKNLIDLSKKAQEHQLVPV</sequence>
<organism evidence="6 7">
    <name type="scientific">Ulvibacterium marinum</name>
    <dbReference type="NCBI Taxonomy" id="2419782"/>
    <lineage>
        <taxon>Bacteria</taxon>
        <taxon>Pseudomonadati</taxon>
        <taxon>Bacteroidota</taxon>
        <taxon>Flavobacteriia</taxon>
        <taxon>Flavobacteriales</taxon>
        <taxon>Flavobacteriaceae</taxon>
        <taxon>Ulvibacterium</taxon>
    </lineage>
</organism>
<dbReference type="InterPro" id="IPR039420">
    <property type="entry name" value="WalR-like"/>
</dbReference>
<dbReference type="OrthoDB" id="9795108at2"/>
<dbReference type="Pfam" id="PF00196">
    <property type="entry name" value="GerE"/>
    <property type="match status" value="1"/>
</dbReference>
<evidence type="ECO:0000259" key="4">
    <source>
        <dbReference type="PROSITE" id="PS50043"/>
    </source>
</evidence>
<dbReference type="InterPro" id="IPR001789">
    <property type="entry name" value="Sig_transdc_resp-reg_receiver"/>
</dbReference>
<dbReference type="SMART" id="SM00421">
    <property type="entry name" value="HTH_LUXR"/>
    <property type="match status" value="1"/>
</dbReference>
<dbReference type="GO" id="GO:0000160">
    <property type="term" value="P:phosphorelay signal transduction system"/>
    <property type="evidence" value="ECO:0007669"/>
    <property type="project" value="InterPro"/>
</dbReference>
<comment type="caution">
    <text evidence="6">The sequence shown here is derived from an EMBL/GenBank/DDBJ whole genome shotgun (WGS) entry which is preliminary data.</text>
</comment>
<dbReference type="CDD" id="cd06170">
    <property type="entry name" value="LuxR_C_like"/>
    <property type="match status" value="1"/>
</dbReference>
<feature type="domain" description="HTH luxR-type" evidence="4">
    <location>
        <begin position="160"/>
        <end position="225"/>
    </location>
</feature>
<dbReference type="AlphaFoldDB" id="A0A3B0CG37"/>
<dbReference type="Pfam" id="PF00072">
    <property type="entry name" value="Response_reg"/>
    <property type="match status" value="1"/>
</dbReference>